<dbReference type="CDD" id="cd04730">
    <property type="entry name" value="NPD_like"/>
    <property type="match status" value="1"/>
</dbReference>
<dbReference type="InterPro" id="IPR013785">
    <property type="entry name" value="Aldolase_TIM"/>
</dbReference>
<keyword evidence="1" id="KW-0285">Flavoprotein</keyword>
<keyword evidence="2" id="KW-0288">FMN</keyword>
<keyword evidence="3" id="KW-0560">Oxidoreductase</keyword>
<dbReference type="PANTHER" id="PTHR32332:SF34">
    <property type="entry name" value="2-NITROPROPANE DIOXYGENASE FAMILY, PUTATIVE-RELATED"/>
    <property type="match status" value="1"/>
</dbReference>
<dbReference type="EMBL" id="KV748896">
    <property type="protein sequence ID" value="OCL12279.1"/>
    <property type="molecule type" value="Genomic_DNA"/>
</dbReference>
<protein>
    <submittedName>
        <fullName evidence="4">Putative oxidoreductase</fullName>
    </submittedName>
</protein>
<keyword evidence="5" id="KW-1185">Reference proteome</keyword>
<dbReference type="InterPro" id="IPR004136">
    <property type="entry name" value="NMO"/>
</dbReference>
<reference evidence="4 5" key="1">
    <citation type="journal article" date="2016" name="Nat. Commun.">
        <title>Ectomycorrhizal ecology is imprinted in the genome of the dominant symbiotic fungus Cenococcum geophilum.</title>
        <authorList>
            <consortium name="DOE Joint Genome Institute"/>
            <person name="Peter M."/>
            <person name="Kohler A."/>
            <person name="Ohm R.A."/>
            <person name="Kuo A."/>
            <person name="Krutzmann J."/>
            <person name="Morin E."/>
            <person name="Arend M."/>
            <person name="Barry K.W."/>
            <person name="Binder M."/>
            <person name="Choi C."/>
            <person name="Clum A."/>
            <person name="Copeland A."/>
            <person name="Grisel N."/>
            <person name="Haridas S."/>
            <person name="Kipfer T."/>
            <person name="LaButti K."/>
            <person name="Lindquist E."/>
            <person name="Lipzen A."/>
            <person name="Maire R."/>
            <person name="Meier B."/>
            <person name="Mihaltcheva S."/>
            <person name="Molinier V."/>
            <person name="Murat C."/>
            <person name="Poggeler S."/>
            <person name="Quandt C.A."/>
            <person name="Sperisen C."/>
            <person name="Tritt A."/>
            <person name="Tisserant E."/>
            <person name="Crous P.W."/>
            <person name="Henrissat B."/>
            <person name="Nehls U."/>
            <person name="Egli S."/>
            <person name="Spatafora J.W."/>
            <person name="Grigoriev I.V."/>
            <person name="Martin F.M."/>
        </authorList>
    </citation>
    <scope>NUCLEOTIDE SEQUENCE [LARGE SCALE GENOMIC DNA]</scope>
    <source>
        <strain evidence="4 5">CBS 207.34</strain>
    </source>
</reference>
<evidence type="ECO:0000313" key="4">
    <source>
        <dbReference type="EMBL" id="OCL12279.1"/>
    </source>
</evidence>
<dbReference type="PANTHER" id="PTHR32332">
    <property type="entry name" value="2-NITROPROPANE DIOXYGENASE"/>
    <property type="match status" value="1"/>
</dbReference>
<dbReference type="SUPFAM" id="SSF51412">
    <property type="entry name" value="Inosine monophosphate dehydrogenase (IMPDH)"/>
    <property type="match status" value="1"/>
</dbReference>
<organism evidence="4 5">
    <name type="scientific">Glonium stellatum</name>
    <dbReference type="NCBI Taxonomy" id="574774"/>
    <lineage>
        <taxon>Eukaryota</taxon>
        <taxon>Fungi</taxon>
        <taxon>Dikarya</taxon>
        <taxon>Ascomycota</taxon>
        <taxon>Pezizomycotina</taxon>
        <taxon>Dothideomycetes</taxon>
        <taxon>Pleosporomycetidae</taxon>
        <taxon>Gloniales</taxon>
        <taxon>Gloniaceae</taxon>
        <taxon>Glonium</taxon>
    </lineage>
</organism>
<name>A0A8E2F8B1_9PEZI</name>
<accession>A0A8E2F8B1</accession>
<gene>
    <name evidence="4" type="ORF">AOQ84DRAFT_429981</name>
</gene>
<dbReference type="Proteomes" id="UP000250140">
    <property type="component" value="Unassembled WGS sequence"/>
</dbReference>
<dbReference type="OrthoDB" id="2349068at2759"/>
<evidence type="ECO:0000256" key="2">
    <source>
        <dbReference type="ARBA" id="ARBA00022643"/>
    </source>
</evidence>
<evidence type="ECO:0000256" key="1">
    <source>
        <dbReference type="ARBA" id="ARBA00022630"/>
    </source>
</evidence>
<evidence type="ECO:0000313" key="5">
    <source>
        <dbReference type="Proteomes" id="UP000250140"/>
    </source>
</evidence>
<dbReference type="Pfam" id="PF03060">
    <property type="entry name" value="NMO"/>
    <property type="match status" value="1"/>
</dbReference>
<evidence type="ECO:0000256" key="3">
    <source>
        <dbReference type="ARBA" id="ARBA00023002"/>
    </source>
</evidence>
<dbReference type="AlphaFoldDB" id="A0A8E2F8B1"/>
<dbReference type="Gene3D" id="3.20.20.70">
    <property type="entry name" value="Aldolase class I"/>
    <property type="match status" value="1"/>
</dbReference>
<sequence length="356" mass="37078">MALANRLRKDYAWVKTPLIIGAPMRLISLAPLAVRISRAGGIGFIAAGTDVSTLETELISAQRLLEENQIPSQSGLPIGVGFINWGADQAVSISLLGRFKPAAAWFFAPRSVHDLVSWTEQTRTATPTTKVWVQVGCVKDAVEVARACKPDVLVVQGTDAGGHGLAQGAGIVSLLPEVADAIEALVKEGTVEETPLLMAAGGIVEGRGVAAALALGAAGVVMGTRFLASSEATIAAGYRGEVVKASDGGQNTVRTKVYDSLRGTTGWSQGYNARGVVNRSYVEALGGLDEEENKKLYEEALKKGDAGWGVDGRLATYAGAGVGLVKDVKKAGDIVEEVRANATGVLERLGKNSIGK</sequence>
<proteinExistence type="predicted"/>
<dbReference type="GO" id="GO:0018580">
    <property type="term" value="F:nitronate monooxygenase activity"/>
    <property type="evidence" value="ECO:0007669"/>
    <property type="project" value="InterPro"/>
</dbReference>